<dbReference type="PIRSF" id="PIRSF016838">
    <property type="entry name" value="PafC"/>
    <property type="match status" value="1"/>
</dbReference>
<dbReference type="PROSITE" id="PS00894">
    <property type="entry name" value="HTH_DEOR_1"/>
    <property type="match status" value="1"/>
</dbReference>
<dbReference type="Pfam" id="PF08279">
    <property type="entry name" value="HTH_11"/>
    <property type="match status" value="1"/>
</dbReference>
<dbReference type="InterPro" id="IPR013196">
    <property type="entry name" value="HTH_11"/>
</dbReference>
<dbReference type="Gene3D" id="1.10.10.10">
    <property type="entry name" value="Winged helix-like DNA-binding domain superfamily/Winged helix DNA-binding domain"/>
    <property type="match status" value="1"/>
</dbReference>
<keyword evidence="1" id="KW-0805">Transcription regulation</keyword>
<dbReference type="InterPro" id="IPR057727">
    <property type="entry name" value="WCX_dom"/>
</dbReference>
<reference evidence="5" key="1">
    <citation type="journal article" date="2014" name="Int. J. Syst. Evol. Microbiol.">
        <title>Complete genome sequence of Corynebacterium casei LMG S-19264T (=DSM 44701T), isolated from a smear-ripened cheese.</title>
        <authorList>
            <consortium name="US DOE Joint Genome Institute (JGI-PGF)"/>
            <person name="Walter F."/>
            <person name="Albersmeier A."/>
            <person name="Kalinowski J."/>
            <person name="Ruckert C."/>
        </authorList>
    </citation>
    <scope>NUCLEOTIDE SEQUENCE</scope>
    <source>
        <strain evidence="5">CGMCC 1.14988</strain>
    </source>
</reference>
<dbReference type="InterPro" id="IPR018356">
    <property type="entry name" value="Tscrpt_reg_HTH_DeoR_CS"/>
</dbReference>
<dbReference type="PANTHER" id="PTHR34580">
    <property type="match status" value="1"/>
</dbReference>
<dbReference type="GO" id="GO:0003700">
    <property type="term" value="F:DNA-binding transcription factor activity"/>
    <property type="evidence" value="ECO:0007669"/>
    <property type="project" value="InterPro"/>
</dbReference>
<dbReference type="Proteomes" id="UP000650511">
    <property type="component" value="Unassembled WGS sequence"/>
</dbReference>
<dbReference type="PROSITE" id="PS52050">
    <property type="entry name" value="WYL"/>
    <property type="match status" value="1"/>
</dbReference>
<keyword evidence="6" id="KW-1185">Reference proteome</keyword>
<protein>
    <submittedName>
        <fullName evidence="5">DeoR family transcriptional regulator</fullName>
    </submittedName>
</protein>
<keyword evidence="3" id="KW-0804">Transcription</keyword>
<evidence type="ECO:0000256" key="3">
    <source>
        <dbReference type="ARBA" id="ARBA00023163"/>
    </source>
</evidence>
<dbReference type="RefSeq" id="WP_130650356.1">
    <property type="nucleotide sequence ID" value="NZ_BMHA01000012.1"/>
</dbReference>
<organism evidence="5 6">
    <name type="scientific">Egicoccus halophilus</name>
    <dbReference type="NCBI Taxonomy" id="1670830"/>
    <lineage>
        <taxon>Bacteria</taxon>
        <taxon>Bacillati</taxon>
        <taxon>Actinomycetota</taxon>
        <taxon>Nitriliruptoria</taxon>
        <taxon>Egicoccales</taxon>
        <taxon>Egicoccaceae</taxon>
        <taxon>Egicoccus</taxon>
    </lineage>
</organism>
<sequence length="318" mass="34900">METATRLLRLLALLHTRATWTAPELAERLGVTTRTVRRDIARLRRLDHPVQASPGPHGGYQLGRGPELPPLVLDDREALAAVVGLRFATAGTGVGLAEAAVSALAKLERVLPDHLAERLQDVQAATVALASGPGVATDPDCLVVLAQACRRRERIRLMYRDREGTRSLRHLEPLRLVHAHWRWYLVAFDLDRDDWRTFRVDRAHAPMATGVRSVERDGPDPVDLVRAAMSVAPYDLRAIVRLHLPLAEAEATSAARFGLLEADGDTTLLRTGGNDPAWLAGYLAGLPCRVEVLEPVEVRDALRRHVERLLGADGPVPA</sequence>
<gene>
    <name evidence="5" type="ORF">GCM10011354_29450</name>
</gene>
<dbReference type="InterPro" id="IPR026881">
    <property type="entry name" value="WYL_dom"/>
</dbReference>
<dbReference type="PROSITE" id="PS51000">
    <property type="entry name" value="HTH_DEOR_2"/>
    <property type="match status" value="1"/>
</dbReference>
<evidence type="ECO:0000256" key="2">
    <source>
        <dbReference type="ARBA" id="ARBA00023125"/>
    </source>
</evidence>
<evidence type="ECO:0000313" key="6">
    <source>
        <dbReference type="Proteomes" id="UP000650511"/>
    </source>
</evidence>
<proteinExistence type="predicted"/>
<dbReference type="Pfam" id="PF13280">
    <property type="entry name" value="WYL"/>
    <property type="match status" value="1"/>
</dbReference>
<dbReference type="AlphaFoldDB" id="A0A8J3ACD7"/>
<dbReference type="SUPFAM" id="SSF46785">
    <property type="entry name" value="Winged helix' DNA-binding domain"/>
    <property type="match status" value="1"/>
</dbReference>
<dbReference type="InterPro" id="IPR001034">
    <property type="entry name" value="DeoR_HTH"/>
</dbReference>
<comment type="caution">
    <text evidence="5">The sequence shown here is derived from an EMBL/GenBank/DDBJ whole genome shotgun (WGS) entry which is preliminary data.</text>
</comment>
<accession>A0A8J3ACD7</accession>
<name>A0A8J3ACD7_9ACTN</name>
<dbReference type="InterPro" id="IPR036388">
    <property type="entry name" value="WH-like_DNA-bd_sf"/>
</dbReference>
<evidence type="ECO:0000259" key="4">
    <source>
        <dbReference type="PROSITE" id="PS51000"/>
    </source>
</evidence>
<dbReference type="GO" id="GO:0003677">
    <property type="term" value="F:DNA binding"/>
    <property type="evidence" value="ECO:0007669"/>
    <property type="project" value="UniProtKB-KW"/>
</dbReference>
<dbReference type="InterPro" id="IPR036390">
    <property type="entry name" value="WH_DNA-bd_sf"/>
</dbReference>
<reference evidence="5" key="2">
    <citation type="submission" date="2020-09" db="EMBL/GenBank/DDBJ databases">
        <authorList>
            <person name="Sun Q."/>
            <person name="Zhou Y."/>
        </authorList>
    </citation>
    <scope>NUCLEOTIDE SEQUENCE</scope>
    <source>
        <strain evidence="5">CGMCC 1.14988</strain>
    </source>
</reference>
<feature type="domain" description="HTH deoR-type" evidence="4">
    <location>
        <begin position="3"/>
        <end position="62"/>
    </location>
</feature>
<dbReference type="PANTHER" id="PTHR34580:SF3">
    <property type="entry name" value="PROTEIN PAFB"/>
    <property type="match status" value="1"/>
</dbReference>
<evidence type="ECO:0000313" key="5">
    <source>
        <dbReference type="EMBL" id="GGI08512.1"/>
    </source>
</evidence>
<keyword evidence="2" id="KW-0238">DNA-binding</keyword>
<dbReference type="EMBL" id="BMHA01000012">
    <property type="protein sequence ID" value="GGI08512.1"/>
    <property type="molecule type" value="Genomic_DNA"/>
</dbReference>
<dbReference type="InterPro" id="IPR051534">
    <property type="entry name" value="CBASS_pafABC_assoc_protein"/>
</dbReference>
<dbReference type="Pfam" id="PF25583">
    <property type="entry name" value="WCX"/>
    <property type="match status" value="1"/>
</dbReference>
<dbReference type="InterPro" id="IPR028349">
    <property type="entry name" value="PafC-like"/>
</dbReference>
<evidence type="ECO:0000256" key="1">
    <source>
        <dbReference type="ARBA" id="ARBA00023015"/>
    </source>
</evidence>
<dbReference type="OrthoDB" id="3616433at2"/>